<keyword evidence="6 8" id="KW-1133">Transmembrane helix</keyword>
<dbReference type="InterPro" id="IPR000515">
    <property type="entry name" value="MetI-like"/>
</dbReference>
<feature type="domain" description="ABC transmembrane type-1" evidence="9">
    <location>
        <begin position="81"/>
        <end position="287"/>
    </location>
</feature>
<keyword evidence="5 8" id="KW-0812">Transmembrane</keyword>
<dbReference type="STRING" id="549386.SAMN02927923_00282"/>
<feature type="transmembrane region" description="Helical" evidence="8">
    <location>
        <begin position="344"/>
        <end position="368"/>
    </location>
</feature>
<feature type="transmembrane region" description="Helical" evidence="8">
    <location>
        <begin position="312"/>
        <end position="332"/>
    </location>
</feature>
<feature type="transmembrane region" description="Helical" evidence="8">
    <location>
        <begin position="568"/>
        <end position="587"/>
    </location>
</feature>
<accession>A0A1G5BLX0</accession>
<evidence type="ECO:0000313" key="11">
    <source>
        <dbReference type="Proteomes" id="UP000199569"/>
    </source>
</evidence>
<protein>
    <submittedName>
        <fullName evidence="10">Binding-protein-dependent transport system inner membrane component</fullName>
    </submittedName>
</protein>
<feature type="transmembrane region" description="Helical" evidence="8">
    <location>
        <begin position="118"/>
        <end position="139"/>
    </location>
</feature>
<feature type="transmembrane region" description="Helical" evidence="8">
    <location>
        <begin position="264"/>
        <end position="287"/>
    </location>
</feature>
<feature type="transmembrane region" description="Helical" evidence="8">
    <location>
        <begin position="511"/>
        <end position="533"/>
    </location>
</feature>
<organism evidence="10 11">
    <name type="scientific">Microvirga guangxiensis</name>
    <dbReference type="NCBI Taxonomy" id="549386"/>
    <lineage>
        <taxon>Bacteria</taxon>
        <taxon>Pseudomonadati</taxon>
        <taxon>Pseudomonadota</taxon>
        <taxon>Alphaproteobacteria</taxon>
        <taxon>Hyphomicrobiales</taxon>
        <taxon>Methylobacteriaceae</taxon>
        <taxon>Microvirga</taxon>
    </lineage>
</organism>
<evidence type="ECO:0000256" key="7">
    <source>
        <dbReference type="ARBA" id="ARBA00023136"/>
    </source>
</evidence>
<evidence type="ECO:0000256" key="8">
    <source>
        <dbReference type="RuleBase" id="RU363032"/>
    </source>
</evidence>
<evidence type="ECO:0000256" key="4">
    <source>
        <dbReference type="ARBA" id="ARBA00022475"/>
    </source>
</evidence>
<dbReference type="AlphaFoldDB" id="A0A1G5BLX0"/>
<feature type="transmembrane region" description="Helical" evidence="8">
    <location>
        <begin position="431"/>
        <end position="459"/>
    </location>
</feature>
<dbReference type="GO" id="GO:0005886">
    <property type="term" value="C:plasma membrane"/>
    <property type="evidence" value="ECO:0007669"/>
    <property type="project" value="UniProtKB-SubCell"/>
</dbReference>
<dbReference type="EMBL" id="FMVJ01000002">
    <property type="protein sequence ID" value="SCX91117.1"/>
    <property type="molecule type" value="Genomic_DNA"/>
</dbReference>
<feature type="transmembrane region" description="Helical" evidence="8">
    <location>
        <begin position="28"/>
        <end position="48"/>
    </location>
</feature>
<dbReference type="PANTHER" id="PTHR42929">
    <property type="entry name" value="INNER MEMBRANE ABC TRANSPORTER PERMEASE PROTEIN YDCU-RELATED-RELATED"/>
    <property type="match status" value="1"/>
</dbReference>
<comment type="subcellular location">
    <subcellularLocation>
        <location evidence="1 8">Cell membrane</location>
        <topology evidence="1 8">Multi-pass membrane protein</topology>
    </subcellularLocation>
</comment>
<evidence type="ECO:0000256" key="1">
    <source>
        <dbReference type="ARBA" id="ARBA00004651"/>
    </source>
</evidence>
<dbReference type="Gene3D" id="1.10.3720.10">
    <property type="entry name" value="MetI-like"/>
    <property type="match status" value="2"/>
</dbReference>
<dbReference type="GO" id="GO:0055085">
    <property type="term" value="P:transmembrane transport"/>
    <property type="evidence" value="ECO:0007669"/>
    <property type="project" value="InterPro"/>
</dbReference>
<proteinExistence type="inferred from homology"/>
<feature type="transmembrane region" description="Helical" evidence="8">
    <location>
        <begin position="87"/>
        <end position="106"/>
    </location>
</feature>
<dbReference type="SUPFAM" id="SSF161098">
    <property type="entry name" value="MetI-like"/>
    <property type="match status" value="2"/>
</dbReference>
<feature type="transmembrane region" description="Helical" evidence="8">
    <location>
        <begin position="222"/>
        <end position="244"/>
    </location>
</feature>
<keyword evidence="11" id="KW-1185">Reference proteome</keyword>
<dbReference type="CDD" id="cd06261">
    <property type="entry name" value="TM_PBP2"/>
    <property type="match status" value="1"/>
</dbReference>
<feature type="transmembrane region" description="Helical" evidence="8">
    <location>
        <begin position="471"/>
        <end position="490"/>
    </location>
</feature>
<sequence length="594" mass="63942">MNGKGTASMTAITAPAVPLRQRLFRPNALWLAAPGIAFLAIFFLYPVLRLLALSVQDPATGALSVATYARIANTDVYLQVLGITFKIAANTALFSILLGYPLAYWLAGLKEGLRERMVLLVMVPFWTSYLVKTFAWMVVLGRTGVINSMLTGSGLASQPLPLAYNEFGVMVGMVHAMVPLAVLTMLPVMIGIDRRLIQAAQALGAAPAQSFWLIYFKLSLPGVTAGGLLVFISSLGFFIVPALLGGRRETMLAQLIITQVQELLNWAFAGALAAMMLVAALVTVWIYDRLFGLSSLSGDTSAQDGGPGRLRLLGLAILRVVAKASAVLADAVRRVIGTRGTRRLLPIYCTLALMFLVLPTLLVIPIGFTSSQFLEFPPPGYSLQWFETYFSSPVWLSATLRSFGVAAATAICATLIGGLAALALARSNTRWGGLVFATFLAPLIVPRIIIAVGLFYLFAQIGLVATDMGLVIGHTVLALPFAFVTITAILKNYDWRLDQAAAVLGANRFKTLMLVTVPLVKGGLVAAFLFAFITSFDELTIAIFVSGGIKTTLPKQMWDDMILQLNPTLASVSVVVFVIVTVLLLLAERFRRTT</sequence>
<evidence type="ECO:0000256" key="5">
    <source>
        <dbReference type="ARBA" id="ARBA00022692"/>
    </source>
</evidence>
<dbReference type="InterPro" id="IPR035906">
    <property type="entry name" value="MetI-like_sf"/>
</dbReference>
<feature type="transmembrane region" description="Helical" evidence="8">
    <location>
        <begin position="196"/>
        <end position="216"/>
    </location>
</feature>
<dbReference type="Proteomes" id="UP000199569">
    <property type="component" value="Unassembled WGS sequence"/>
</dbReference>
<evidence type="ECO:0000259" key="9">
    <source>
        <dbReference type="PROSITE" id="PS50928"/>
    </source>
</evidence>
<dbReference type="PANTHER" id="PTHR42929:SF5">
    <property type="entry name" value="ABC TRANSPORTER PERMEASE PROTEIN"/>
    <property type="match status" value="1"/>
</dbReference>
<dbReference type="Pfam" id="PF00528">
    <property type="entry name" value="BPD_transp_1"/>
    <property type="match status" value="2"/>
</dbReference>
<dbReference type="PROSITE" id="PS50928">
    <property type="entry name" value="ABC_TM1"/>
    <property type="match status" value="2"/>
</dbReference>
<evidence type="ECO:0000256" key="6">
    <source>
        <dbReference type="ARBA" id="ARBA00022989"/>
    </source>
</evidence>
<feature type="domain" description="ABC transmembrane type-1" evidence="9">
    <location>
        <begin position="399"/>
        <end position="587"/>
    </location>
</feature>
<evidence type="ECO:0000256" key="3">
    <source>
        <dbReference type="ARBA" id="ARBA00022448"/>
    </source>
</evidence>
<reference evidence="10 11" key="1">
    <citation type="submission" date="2016-10" db="EMBL/GenBank/DDBJ databases">
        <authorList>
            <person name="de Groot N.N."/>
        </authorList>
    </citation>
    <scope>NUCLEOTIDE SEQUENCE [LARGE SCALE GENOMIC DNA]</scope>
    <source>
        <strain evidence="10 11">CGMCC 1.7666</strain>
    </source>
</reference>
<keyword evidence="3 8" id="KW-0813">Transport</keyword>
<evidence type="ECO:0000313" key="10">
    <source>
        <dbReference type="EMBL" id="SCX91117.1"/>
    </source>
</evidence>
<keyword evidence="7 8" id="KW-0472">Membrane</keyword>
<name>A0A1G5BLX0_9HYPH</name>
<feature type="transmembrane region" description="Helical" evidence="8">
    <location>
        <begin position="403"/>
        <end position="424"/>
    </location>
</feature>
<comment type="similarity">
    <text evidence="2">Belongs to the binding-protein-dependent transport system permease family. CysTW subfamily.</text>
</comment>
<feature type="transmembrane region" description="Helical" evidence="8">
    <location>
        <begin position="167"/>
        <end position="189"/>
    </location>
</feature>
<evidence type="ECO:0000256" key="2">
    <source>
        <dbReference type="ARBA" id="ARBA00007069"/>
    </source>
</evidence>
<gene>
    <name evidence="10" type="ORF">SAMN02927923_00282</name>
</gene>
<keyword evidence="4" id="KW-1003">Cell membrane</keyword>